<gene>
    <name evidence="1" type="ORF">NTEN_LOCUS9093</name>
</gene>
<keyword evidence="2" id="KW-1185">Reference proteome</keyword>
<evidence type="ECO:0000313" key="2">
    <source>
        <dbReference type="Proteomes" id="UP000479000"/>
    </source>
</evidence>
<dbReference type="EMBL" id="CADCXU010013528">
    <property type="protein sequence ID" value="CAB0003575.1"/>
    <property type="molecule type" value="Genomic_DNA"/>
</dbReference>
<organism evidence="1 2">
    <name type="scientific">Nesidiocoris tenuis</name>
    <dbReference type="NCBI Taxonomy" id="355587"/>
    <lineage>
        <taxon>Eukaryota</taxon>
        <taxon>Metazoa</taxon>
        <taxon>Ecdysozoa</taxon>
        <taxon>Arthropoda</taxon>
        <taxon>Hexapoda</taxon>
        <taxon>Insecta</taxon>
        <taxon>Pterygota</taxon>
        <taxon>Neoptera</taxon>
        <taxon>Paraneoptera</taxon>
        <taxon>Hemiptera</taxon>
        <taxon>Heteroptera</taxon>
        <taxon>Panheteroptera</taxon>
        <taxon>Cimicomorpha</taxon>
        <taxon>Miridae</taxon>
        <taxon>Dicyphina</taxon>
        <taxon>Nesidiocoris</taxon>
    </lineage>
</organism>
<protein>
    <submittedName>
        <fullName evidence="1">Uncharacterized protein</fullName>
    </submittedName>
</protein>
<sequence>MAQASRPVQLFGHGHPLNLQQSAEPAVIRQMNVGGQKTRHNLRVGIARNTILREHRTGLVRPSRRPSRFRHVQEGHVMPENVASEVMTYKSFSESPHYIMEVGKHKSKPLIFCQEFIPEKKPEQNACEPAKIRGLSERKTWRFCEKETKSKKVPIERERDVFGKAGQPGEGGEKVANAEWFWRRPPGKDLQATGTLVRPTCRYSADRKWHYKSTKNRLADQTSTYRPINPQIDRWTTDKRTDCPTQAHTHDFNFGEGGWGRHKQDQNYFQFGYPEIGYQLRFGPKFRRVYVRFETAGFELFTSEFSKVPMLREKTMMARSSYSPYLFLLRLRASIIRNQTTSSWDNFTWNPILNNFRPWPPKIFRNSFTDM</sequence>
<accession>A0A6H5GII5</accession>
<name>A0A6H5GII5_9HEMI</name>
<proteinExistence type="predicted"/>
<evidence type="ECO:0000313" key="1">
    <source>
        <dbReference type="EMBL" id="CAB0003575.1"/>
    </source>
</evidence>
<dbReference type="AlphaFoldDB" id="A0A6H5GII5"/>
<reference evidence="1 2" key="1">
    <citation type="submission" date="2020-02" db="EMBL/GenBank/DDBJ databases">
        <authorList>
            <person name="Ferguson B K."/>
        </authorList>
    </citation>
    <scope>NUCLEOTIDE SEQUENCE [LARGE SCALE GENOMIC DNA]</scope>
</reference>
<dbReference type="Proteomes" id="UP000479000">
    <property type="component" value="Unassembled WGS sequence"/>
</dbReference>